<evidence type="ECO:0000313" key="1">
    <source>
        <dbReference type="EMBL" id="WTZ11048.1"/>
    </source>
</evidence>
<protein>
    <submittedName>
        <fullName evidence="1">Uncharacterized protein</fullName>
    </submittedName>
</protein>
<organism evidence="1">
    <name type="scientific">Streptomyces sp. NBC_01393</name>
    <dbReference type="NCBI Taxonomy" id="2903851"/>
    <lineage>
        <taxon>Bacteria</taxon>
        <taxon>Bacillati</taxon>
        <taxon>Actinomycetota</taxon>
        <taxon>Actinomycetes</taxon>
        <taxon>Kitasatosporales</taxon>
        <taxon>Streptomycetaceae</taxon>
        <taxon>Streptomyces</taxon>
    </lineage>
</organism>
<accession>A0AAU3I311</accession>
<dbReference type="EMBL" id="CP109546">
    <property type="protein sequence ID" value="WTZ11048.1"/>
    <property type="molecule type" value="Genomic_DNA"/>
</dbReference>
<name>A0AAU3I311_9ACTN</name>
<sequence length="206" mass="22280">MTDSTSHPLAVYRLLPSMGEFRTLLLGGSLRKLIRWQITGSATDLPSSFSGSWDGNPGWRKGEFPSGYPGAPILSRRVADLLAADLSESGPFVPVVIEAADPAFPADADGSDDYVLHLVDQVVDCLDTRRSSKPKKTTGEITKAVFRAEALPVGLAAFRVPEFRGGVYWNGWAVDRLTGLLGDDIEARLVWSEDPSATPHPAPWGF</sequence>
<dbReference type="AlphaFoldDB" id="A0AAU3I311"/>
<reference evidence="1" key="1">
    <citation type="submission" date="2022-10" db="EMBL/GenBank/DDBJ databases">
        <title>The complete genomes of actinobacterial strains from the NBC collection.</title>
        <authorList>
            <person name="Joergensen T.S."/>
            <person name="Alvarez Arevalo M."/>
            <person name="Sterndorff E.B."/>
            <person name="Faurdal D."/>
            <person name="Vuksanovic O."/>
            <person name="Mourched A.-S."/>
            <person name="Charusanti P."/>
            <person name="Shaw S."/>
            <person name="Blin K."/>
            <person name="Weber T."/>
        </authorList>
    </citation>
    <scope>NUCLEOTIDE SEQUENCE</scope>
    <source>
        <strain evidence="1">NBC_01393</strain>
    </source>
</reference>
<proteinExistence type="predicted"/>
<gene>
    <name evidence="1" type="ORF">OG699_25565</name>
</gene>